<dbReference type="RefSeq" id="WP_193953868.1">
    <property type="nucleotide sequence ID" value="NZ_JADEYS010000013.1"/>
</dbReference>
<accession>A0A8J7FVP5</accession>
<organism evidence="1 2">
    <name type="scientific">Pontibacterium sinense</name>
    <dbReference type="NCBI Taxonomy" id="2781979"/>
    <lineage>
        <taxon>Bacteria</taxon>
        <taxon>Pseudomonadati</taxon>
        <taxon>Pseudomonadota</taxon>
        <taxon>Gammaproteobacteria</taxon>
        <taxon>Oceanospirillales</taxon>
        <taxon>Oceanospirillaceae</taxon>
        <taxon>Pontibacterium</taxon>
    </lineage>
</organism>
<keyword evidence="2" id="KW-1185">Reference proteome</keyword>
<dbReference type="AlphaFoldDB" id="A0A8J7FVP5"/>
<comment type="caution">
    <text evidence="1">The sequence shown here is derived from an EMBL/GenBank/DDBJ whole genome shotgun (WGS) entry which is preliminary data.</text>
</comment>
<reference evidence="1" key="1">
    <citation type="submission" date="2020-10" db="EMBL/GenBank/DDBJ databases">
        <title>Bacterium isolated from coastal waters sediment.</title>
        <authorList>
            <person name="Chen R.-J."/>
            <person name="Lu D.-C."/>
            <person name="Zhu K.-L."/>
            <person name="Du Z.-J."/>
        </authorList>
    </citation>
    <scope>NUCLEOTIDE SEQUENCE</scope>
    <source>
        <strain evidence="1">N1Y112</strain>
    </source>
</reference>
<dbReference type="EMBL" id="JADEYS010000013">
    <property type="protein sequence ID" value="MBE9398235.1"/>
    <property type="molecule type" value="Genomic_DNA"/>
</dbReference>
<protein>
    <submittedName>
        <fullName evidence="1">Uncharacterized protein</fullName>
    </submittedName>
</protein>
<name>A0A8J7FVP5_9GAMM</name>
<dbReference type="SUPFAM" id="SSF51197">
    <property type="entry name" value="Clavaminate synthase-like"/>
    <property type="match status" value="1"/>
</dbReference>
<sequence>MIDIIYTSVPMSDCERNELLYNGSLIVFKQIPGMLEVNCILDRMIRENFGNDPMRVVSKCPDLFDVNMKNLQKDFRNNRDVLPFFKLALGQSGMDLGGNYADSLFLRCVPPIPNVTNLTRGKIGVHRDTWGSNIQQQINWWSSVYSLTEANTIVFYPKYWQTPVSNDTDNWSYEAFCAARTTAMLSDRPSCIEYPYAPSATQELQSSDAVSVVVNPGDILCFSSAHLHASTPDPEKYSRFNIELRSFTGRDVRDENDSEPRNIDNAQVDPKYEWFKCLRDGSDFHA</sequence>
<evidence type="ECO:0000313" key="1">
    <source>
        <dbReference type="EMBL" id="MBE9398235.1"/>
    </source>
</evidence>
<dbReference type="Proteomes" id="UP000640333">
    <property type="component" value="Unassembled WGS sequence"/>
</dbReference>
<gene>
    <name evidence="1" type="ORF">IOQ59_13315</name>
</gene>
<proteinExistence type="predicted"/>
<evidence type="ECO:0000313" key="2">
    <source>
        <dbReference type="Proteomes" id="UP000640333"/>
    </source>
</evidence>